<feature type="compositionally biased region" description="Polar residues" evidence="1">
    <location>
        <begin position="452"/>
        <end position="468"/>
    </location>
</feature>
<dbReference type="Proteomes" id="UP001221757">
    <property type="component" value="Unassembled WGS sequence"/>
</dbReference>
<feature type="region of interest" description="Disordered" evidence="1">
    <location>
        <begin position="249"/>
        <end position="280"/>
    </location>
</feature>
<proteinExistence type="predicted"/>
<name>A0AAD7D890_MYCRO</name>
<evidence type="ECO:0000313" key="3">
    <source>
        <dbReference type="Proteomes" id="UP001221757"/>
    </source>
</evidence>
<evidence type="ECO:0000313" key="2">
    <source>
        <dbReference type="EMBL" id="KAJ7683357.1"/>
    </source>
</evidence>
<dbReference type="EMBL" id="JARKIE010000109">
    <property type="protein sequence ID" value="KAJ7683357.1"/>
    <property type="molecule type" value="Genomic_DNA"/>
</dbReference>
<comment type="caution">
    <text evidence="2">The sequence shown here is derived from an EMBL/GenBank/DDBJ whole genome shotgun (WGS) entry which is preliminary data.</text>
</comment>
<feature type="region of interest" description="Disordered" evidence="1">
    <location>
        <begin position="428"/>
        <end position="496"/>
    </location>
</feature>
<evidence type="ECO:0000256" key="1">
    <source>
        <dbReference type="SAM" id="MobiDB-lite"/>
    </source>
</evidence>
<protein>
    <submittedName>
        <fullName evidence="2">Uncharacterized protein</fullName>
    </submittedName>
</protein>
<gene>
    <name evidence="2" type="ORF">B0H17DRAFT_1137844</name>
</gene>
<accession>A0AAD7D890</accession>
<organism evidence="2 3">
    <name type="scientific">Mycena rosella</name>
    <name type="common">Pink bonnet</name>
    <name type="synonym">Agaricus rosellus</name>
    <dbReference type="NCBI Taxonomy" id="1033263"/>
    <lineage>
        <taxon>Eukaryota</taxon>
        <taxon>Fungi</taxon>
        <taxon>Dikarya</taxon>
        <taxon>Basidiomycota</taxon>
        <taxon>Agaricomycotina</taxon>
        <taxon>Agaricomycetes</taxon>
        <taxon>Agaricomycetidae</taxon>
        <taxon>Agaricales</taxon>
        <taxon>Marasmiineae</taxon>
        <taxon>Mycenaceae</taxon>
        <taxon>Mycena</taxon>
    </lineage>
</organism>
<feature type="compositionally biased region" description="Basic residues" evidence="1">
    <location>
        <begin position="486"/>
        <end position="496"/>
    </location>
</feature>
<feature type="compositionally biased region" description="Acidic residues" evidence="1">
    <location>
        <begin position="100"/>
        <end position="122"/>
    </location>
</feature>
<feature type="region of interest" description="Disordered" evidence="1">
    <location>
        <begin position="94"/>
        <end position="123"/>
    </location>
</feature>
<reference evidence="2" key="1">
    <citation type="submission" date="2023-03" db="EMBL/GenBank/DDBJ databases">
        <title>Massive genome expansion in bonnet fungi (Mycena s.s.) driven by repeated elements and novel gene families across ecological guilds.</title>
        <authorList>
            <consortium name="Lawrence Berkeley National Laboratory"/>
            <person name="Harder C.B."/>
            <person name="Miyauchi S."/>
            <person name="Viragh M."/>
            <person name="Kuo A."/>
            <person name="Thoen E."/>
            <person name="Andreopoulos B."/>
            <person name="Lu D."/>
            <person name="Skrede I."/>
            <person name="Drula E."/>
            <person name="Henrissat B."/>
            <person name="Morin E."/>
            <person name="Kohler A."/>
            <person name="Barry K."/>
            <person name="LaButti K."/>
            <person name="Morin E."/>
            <person name="Salamov A."/>
            <person name="Lipzen A."/>
            <person name="Mereny Z."/>
            <person name="Hegedus B."/>
            <person name="Baldrian P."/>
            <person name="Stursova M."/>
            <person name="Weitz H."/>
            <person name="Taylor A."/>
            <person name="Grigoriev I.V."/>
            <person name="Nagy L.G."/>
            <person name="Martin F."/>
            <person name="Kauserud H."/>
        </authorList>
    </citation>
    <scope>NUCLEOTIDE SEQUENCE</scope>
    <source>
        <strain evidence="2">CBHHK067</strain>
    </source>
</reference>
<keyword evidence="3" id="KW-1185">Reference proteome</keyword>
<sequence>MARIKKAVPRAQPQQTDDIRPILRPIACMSTTPGHQTASTWADRCTAKNLYDKVAKLDWTLHARFNIPKCKAQHDCETCSRYVSHLEVARNHGGKRFREEEDDHMDTDTADSADGDSDEEELKDSPLDALFQLQDLMGKFRALQWAPSTAEHEKGGIDTLKLLQEETEAQKDAAQAAQVSLVSQLTALNLHAKAVEAKHDALSIQHGRILSERDQARTERNQAQVALADVNAKLLATLEELAFLRQTSDPDTYRPRKRVAVSTPSGAPSTMPRPTPHDPPEQLAQWLQFREIGDSDGIPSDGPEWIVDMRDVRGHQEVMCRVPPKARGQPVLRVLAVPGRYRELLSANGITVGPPDLSPCAFQDHSINSVNSPQPTDIAVAFLLAERGLTVAVADDAWQFCHKYVASRAEKTRSHEMGDLRRAINVALESTPRPAGLRSEADDRRPRPGPSINKNSRSQVFSASSTASPLPYDESAPLASSSSTRMARRPAVGRRG</sequence>
<dbReference type="AlphaFoldDB" id="A0AAD7D890"/>